<keyword evidence="4 6" id="KW-0472">Membrane</keyword>
<feature type="domain" description="G-protein coupled receptors family 3 profile" evidence="7">
    <location>
        <begin position="154"/>
        <end position="412"/>
    </location>
</feature>
<comment type="subcellular location">
    <subcellularLocation>
        <location evidence="1">Membrane</location>
        <topology evidence="1">Multi-pass membrane protein</topology>
    </subcellularLocation>
</comment>
<feature type="transmembrane region" description="Helical" evidence="6">
    <location>
        <begin position="348"/>
        <end position="368"/>
    </location>
</feature>
<feature type="transmembrane region" description="Helical" evidence="6">
    <location>
        <begin position="225"/>
        <end position="247"/>
    </location>
</feature>
<accession>A0ABN9KPH9</accession>
<evidence type="ECO:0000256" key="3">
    <source>
        <dbReference type="ARBA" id="ARBA00022989"/>
    </source>
</evidence>
<evidence type="ECO:0000256" key="5">
    <source>
        <dbReference type="ARBA" id="ARBA00023180"/>
    </source>
</evidence>
<keyword evidence="9" id="KW-1185">Reference proteome</keyword>
<keyword evidence="2 6" id="KW-0812">Transmembrane</keyword>
<evidence type="ECO:0000313" key="8">
    <source>
        <dbReference type="EMBL" id="CAJ0918514.1"/>
    </source>
</evidence>
<comment type="caution">
    <text evidence="8">The sequence shown here is derived from an EMBL/GenBank/DDBJ whole genome shotgun (WGS) entry which is preliminary data.</text>
</comment>
<organism evidence="8 9">
    <name type="scientific">Ranitomeya imitator</name>
    <name type="common">mimic poison frog</name>
    <dbReference type="NCBI Taxonomy" id="111125"/>
    <lineage>
        <taxon>Eukaryota</taxon>
        <taxon>Metazoa</taxon>
        <taxon>Chordata</taxon>
        <taxon>Craniata</taxon>
        <taxon>Vertebrata</taxon>
        <taxon>Euteleostomi</taxon>
        <taxon>Amphibia</taxon>
        <taxon>Batrachia</taxon>
        <taxon>Anura</taxon>
        <taxon>Neobatrachia</taxon>
        <taxon>Hyloidea</taxon>
        <taxon>Dendrobatidae</taxon>
        <taxon>Dendrobatinae</taxon>
        <taxon>Ranitomeya</taxon>
    </lineage>
</organism>
<evidence type="ECO:0000256" key="1">
    <source>
        <dbReference type="ARBA" id="ARBA00004141"/>
    </source>
</evidence>
<dbReference type="InterPro" id="IPR004073">
    <property type="entry name" value="GPCR_3_vmron_rcpt_2"/>
</dbReference>
<dbReference type="Pfam" id="PF00003">
    <property type="entry name" value="7tm_3"/>
    <property type="match status" value="1"/>
</dbReference>
<sequence length="418" mass="46709">MQHGSVSDATQVRFPSQFAVKLVLQVLERLILVENLHVAFSVYRALMEKSLIIPMIKDTQPGKIYFHTIHQIRSTLIPVMDSKWTVKDGNQGKHRVTKRGPALSNPMFTLVTSEDIAESKGMNALNVHGTNGQTNKKNKCLPKRTEYLSYEETLGIILMSTSITSSLIPLCVLGLLIHYKATPIVKANNYTVSCLLLVSMSLCFLSSLAFIGYPNHLKCLLRQVTFGMAFALCVSCVLAKTVIVMIAFRATKPNSSLTKWARPQMSYLVIILGTFIELILSTTWLLMAPPFPQLNLNSNFGVIIAECNEGSLMAFWCTTGFLGVLALASFLLAFLTRHLPGNYNESRFITFSMLAFLSVWVSYIPASLSTSGKYTVAMEIFAILSSNWAMLCCMFAPKCYVILFKPNMNSRKYLLWKN</sequence>
<feature type="transmembrane region" description="Helical" evidence="6">
    <location>
        <begin position="313"/>
        <end position="336"/>
    </location>
</feature>
<dbReference type="InterPro" id="IPR017978">
    <property type="entry name" value="GPCR_3_C"/>
</dbReference>
<dbReference type="PRINTS" id="PR01535">
    <property type="entry name" value="VOMERONASL2R"/>
</dbReference>
<feature type="transmembrane region" description="Helical" evidence="6">
    <location>
        <begin position="380"/>
        <end position="403"/>
    </location>
</feature>
<keyword evidence="3 6" id="KW-1133">Transmembrane helix</keyword>
<feature type="transmembrane region" description="Helical" evidence="6">
    <location>
        <begin position="267"/>
        <end position="287"/>
    </location>
</feature>
<protein>
    <recommendedName>
        <fullName evidence="7">G-protein coupled receptors family 3 profile domain-containing protein</fullName>
    </recommendedName>
</protein>
<dbReference type="PANTHER" id="PTHR24061">
    <property type="entry name" value="CALCIUM-SENSING RECEPTOR-RELATED"/>
    <property type="match status" value="1"/>
</dbReference>
<gene>
    <name evidence="8" type="ORF">RIMI_LOCUS811279</name>
</gene>
<evidence type="ECO:0000259" key="7">
    <source>
        <dbReference type="PROSITE" id="PS50259"/>
    </source>
</evidence>
<feature type="transmembrane region" description="Helical" evidence="6">
    <location>
        <begin position="189"/>
        <end position="213"/>
    </location>
</feature>
<feature type="transmembrane region" description="Helical" evidence="6">
    <location>
        <begin position="154"/>
        <end position="177"/>
    </location>
</feature>
<evidence type="ECO:0000313" key="9">
    <source>
        <dbReference type="Proteomes" id="UP001176940"/>
    </source>
</evidence>
<dbReference type="EMBL" id="CAUEEQ010001024">
    <property type="protein sequence ID" value="CAJ0918514.1"/>
    <property type="molecule type" value="Genomic_DNA"/>
</dbReference>
<dbReference type="Proteomes" id="UP001176940">
    <property type="component" value="Unassembled WGS sequence"/>
</dbReference>
<dbReference type="InterPro" id="IPR000068">
    <property type="entry name" value="GPCR_3_Ca_sens_rcpt-rel"/>
</dbReference>
<name>A0ABN9KPH9_9NEOB</name>
<dbReference type="PRINTS" id="PR00248">
    <property type="entry name" value="GPCRMGR"/>
</dbReference>
<evidence type="ECO:0000256" key="2">
    <source>
        <dbReference type="ARBA" id="ARBA00022692"/>
    </source>
</evidence>
<reference evidence="8" key="1">
    <citation type="submission" date="2023-07" db="EMBL/GenBank/DDBJ databases">
        <authorList>
            <person name="Stuckert A."/>
        </authorList>
    </citation>
    <scope>NUCLEOTIDE SEQUENCE</scope>
</reference>
<dbReference type="PANTHER" id="PTHR24061:SF628">
    <property type="entry name" value="EXTRACELLULAR CALCIUM-SENSING RECEPTOR"/>
    <property type="match status" value="1"/>
</dbReference>
<dbReference type="InterPro" id="IPR000337">
    <property type="entry name" value="GPCR_3"/>
</dbReference>
<evidence type="ECO:0000256" key="4">
    <source>
        <dbReference type="ARBA" id="ARBA00023136"/>
    </source>
</evidence>
<dbReference type="PROSITE" id="PS50259">
    <property type="entry name" value="G_PROTEIN_RECEP_F3_4"/>
    <property type="match status" value="1"/>
</dbReference>
<evidence type="ECO:0000256" key="6">
    <source>
        <dbReference type="SAM" id="Phobius"/>
    </source>
</evidence>
<keyword evidence="5" id="KW-0325">Glycoprotein</keyword>
<proteinExistence type="predicted"/>